<evidence type="ECO:0000313" key="9">
    <source>
        <dbReference type="Proteomes" id="UP001303373"/>
    </source>
</evidence>
<dbReference type="Proteomes" id="UP001303373">
    <property type="component" value="Chromosome 13"/>
</dbReference>
<dbReference type="PANTHER" id="PTHR21659:SF57">
    <property type="entry name" value="PLASMA MEMBRANE PROTEOLIPID 31"/>
    <property type="match status" value="1"/>
</dbReference>
<dbReference type="EMBL" id="CP138592">
    <property type="protein sequence ID" value="WPH04762.1"/>
    <property type="molecule type" value="Genomic_DNA"/>
</dbReference>
<dbReference type="PROSITE" id="PS01309">
    <property type="entry name" value="UPF0057"/>
    <property type="match status" value="1"/>
</dbReference>
<dbReference type="Pfam" id="PF01679">
    <property type="entry name" value="Pmp3"/>
    <property type="match status" value="1"/>
</dbReference>
<name>A0AAQ3MBS9_9PEZI</name>
<keyword evidence="3 7" id="KW-0812">Transmembrane</keyword>
<keyword evidence="9" id="KW-1185">Reference proteome</keyword>
<evidence type="ECO:0000256" key="1">
    <source>
        <dbReference type="ARBA" id="ARBA00004370"/>
    </source>
</evidence>
<organism evidence="8 9">
    <name type="scientific">Acrodontium crateriforme</name>
    <dbReference type="NCBI Taxonomy" id="150365"/>
    <lineage>
        <taxon>Eukaryota</taxon>
        <taxon>Fungi</taxon>
        <taxon>Dikarya</taxon>
        <taxon>Ascomycota</taxon>
        <taxon>Pezizomycotina</taxon>
        <taxon>Dothideomycetes</taxon>
        <taxon>Dothideomycetidae</taxon>
        <taxon>Mycosphaerellales</taxon>
        <taxon>Teratosphaeriaceae</taxon>
        <taxon>Acrodontium</taxon>
    </lineage>
</organism>
<feature type="region of interest" description="Disordered" evidence="6">
    <location>
        <begin position="78"/>
        <end position="142"/>
    </location>
</feature>
<dbReference type="InterPro" id="IPR000612">
    <property type="entry name" value="PMP3"/>
</dbReference>
<evidence type="ECO:0000256" key="7">
    <source>
        <dbReference type="SAM" id="Phobius"/>
    </source>
</evidence>
<evidence type="ECO:0000256" key="3">
    <source>
        <dbReference type="ARBA" id="ARBA00022692"/>
    </source>
</evidence>
<evidence type="ECO:0000256" key="2">
    <source>
        <dbReference type="ARBA" id="ARBA00009530"/>
    </source>
</evidence>
<dbReference type="PANTHER" id="PTHR21659">
    <property type="entry name" value="HYDROPHOBIC PROTEIN RCI2 LOW TEMPERATURE AND SALT RESPONSIVE PROTEIN LTI6 -RELATED"/>
    <property type="match status" value="1"/>
</dbReference>
<protein>
    <submittedName>
        <fullName evidence="8">UPF0057-domain-containing protein</fullName>
    </submittedName>
</protein>
<feature type="transmembrane region" description="Helical" evidence="7">
    <location>
        <begin position="34"/>
        <end position="53"/>
    </location>
</feature>
<keyword evidence="4 7" id="KW-1133">Transmembrane helix</keyword>
<evidence type="ECO:0000313" key="8">
    <source>
        <dbReference type="EMBL" id="WPH04762.1"/>
    </source>
</evidence>
<keyword evidence="5 7" id="KW-0472">Membrane</keyword>
<reference evidence="8 9" key="1">
    <citation type="submission" date="2023-11" db="EMBL/GenBank/DDBJ databases">
        <title>An acidophilic fungus is an integral part of prey digestion in a carnivorous sundew plant.</title>
        <authorList>
            <person name="Tsai I.J."/>
        </authorList>
    </citation>
    <scope>NUCLEOTIDE SEQUENCE [LARGE SCALE GENOMIC DNA]</scope>
    <source>
        <strain evidence="8">169a</strain>
    </source>
</reference>
<comment type="subcellular location">
    <subcellularLocation>
        <location evidence="1">Membrane</location>
    </subcellularLocation>
</comment>
<evidence type="ECO:0000256" key="4">
    <source>
        <dbReference type="ARBA" id="ARBA00022989"/>
    </source>
</evidence>
<gene>
    <name evidence="8" type="ORF">R9X50_00765700</name>
</gene>
<proteinExistence type="inferred from homology"/>
<dbReference type="GO" id="GO:0016020">
    <property type="term" value="C:membrane"/>
    <property type="evidence" value="ECO:0007669"/>
    <property type="project" value="UniProtKB-SubCell"/>
</dbReference>
<feature type="transmembrane region" description="Helical" evidence="7">
    <location>
        <begin position="6"/>
        <end position="22"/>
    </location>
</feature>
<sequence length="142" mass="14690">MCGSDIFLGVIAILFPPIAVWVKRGICSADSLINIALCCLGFLPGLLHAWYIIAASPDPTYELVEDAEGGRVTTYYVQQSGRPQNGSAGGGQHGYGTVNSSAPGSQFPVPQGGNGFVQGGSSDAAPPSYSQAVKGDHKVQHP</sequence>
<accession>A0AAQ3MBS9</accession>
<dbReference type="AlphaFoldDB" id="A0AAQ3MBS9"/>
<comment type="similarity">
    <text evidence="2">Belongs to the UPF0057 (PMP3) family.</text>
</comment>
<evidence type="ECO:0000256" key="5">
    <source>
        <dbReference type="ARBA" id="ARBA00023136"/>
    </source>
</evidence>
<evidence type="ECO:0000256" key="6">
    <source>
        <dbReference type="SAM" id="MobiDB-lite"/>
    </source>
</evidence>